<dbReference type="PATRIC" id="fig|480.237.peg.391"/>
<evidence type="ECO:0000256" key="1">
    <source>
        <dbReference type="ARBA" id="ARBA00010007"/>
    </source>
</evidence>
<dbReference type="SFLD" id="SFLDG00358">
    <property type="entry name" value="Main_(cytGST)"/>
    <property type="match status" value="1"/>
</dbReference>
<dbReference type="EC" id="5.2.1.2" evidence="4"/>
<evidence type="ECO:0000259" key="3">
    <source>
        <dbReference type="PROSITE" id="PS50405"/>
    </source>
</evidence>
<name>A0A198UDF9_MORCA</name>
<dbReference type="InterPro" id="IPR034330">
    <property type="entry name" value="GST_Zeta_C"/>
</dbReference>
<feature type="domain" description="GST N-terminal" evidence="2">
    <location>
        <begin position="1"/>
        <end position="81"/>
    </location>
</feature>
<dbReference type="EC" id="2.5.1.18" evidence="4"/>
<dbReference type="OrthoDB" id="509852at2"/>
<dbReference type="PANTHER" id="PTHR42673:SF4">
    <property type="entry name" value="MALEYLACETOACETATE ISOMERASE"/>
    <property type="match status" value="1"/>
</dbReference>
<dbReference type="GO" id="GO:0005737">
    <property type="term" value="C:cytoplasm"/>
    <property type="evidence" value="ECO:0007669"/>
    <property type="project" value="InterPro"/>
</dbReference>
<dbReference type="SFLD" id="SFLDS00019">
    <property type="entry name" value="Glutathione_Transferase_(cytos"/>
    <property type="match status" value="1"/>
</dbReference>
<proteinExistence type="inferred from homology"/>
<dbReference type="Proteomes" id="UP000078228">
    <property type="component" value="Unassembled WGS sequence"/>
</dbReference>
<dbReference type="FunFam" id="1.20.1050.10:FF:000017">
    <property type="entry name" value="Maleylacetoacetate isomerase"/>
    <property type="match status" value="1"/>
</dbReference>
<reference evidence="4 5" key="1">
    <citation type="journal article" date="2016" name="Genome Biol. Evol.">
        <title>Comparative Genomic Analyses of the Moraxella catarrhalis Serosensitive and Seroresistant Lineages Demonstrate Their Independent Evolution.</title>
        <authorList>
            <person name="Earl J.P."/>
            <person name="de Vries S.P."/>
            <person name="Ahmed A."/>
            <person name="Powell E."/>
            <person name="Schultz M.P."/>
            <person name="Hermans P.W."/>
            <person name="Hill D.J."/>
            <person name="Zhou Z."/>
            <person name="Constantinidou C.I."/>
            <person name="Hu F.Z."/>
            <person name="Bootsma H.J."/>
            <person name="Ehrlich G.D."/>
        </authorList>
    </citation>
    <scope>NUCLEOTIDE SEQUENCE [LARGE SCALE GENOMIC DNA]</scope>
    <source>
        <strain evidence="4 5">Z7542</strain>
    </source>
</reference>
<dbReference type="InterPro" id="IPR005955">
    <property type="entry name" value="GST_Zeta"/>
</dbReference>
<dbReference type="RefSeq" id="WP_064611736.1">
    <property type="nucleotide sequence ID" value="NZ_LXHB01000124.1"/>
</dbReference>
<comment type="similarity">
    <text evidence="1">Belongs to the GST superfamily. Zeta family.</text>
</comment>
<dbReference type="Gene3D" id="1.20.1050.10">
    <property type="match status" value="1"/>
</dbReference>
<sequence length="211" mass="23906">MATLHTYFRSSAAYRVRIFLALKGLEYQKAFVNLRQGQQTAEDYQQINAQGLIPTWEDDSGSYSQSLAIMLFIEDKYPTPALLPSDPAKKAQVLSVVQHIACDIHPLNNLRVLNYLKNKLHLGAAAVDDWYAHWIQLGFDALETILSQTAGRYCFGDTPTFADCFLIPQMYNAIRFNVDLSAYPTLRRIYEYANTQPAFIAAMPENQEDAV</sequence>
<evidence type="ECO:0000259" key="2">
    <source>
        <dbReference type="PROSITE" id="PS50404"/>
    </source>
</evidence>
<dbReference type="SUPFAM" id="SSF47616">
    <property type="entry name" value="GST C-terminal domain-like"/>
    <property type="match status" value="1"/>
</dbReference>
<dbReference type="SUPFAM" id="SSF52833">
    <property type="entry name" value="Thioredoxin-like"/>
    <property type="match status" value="1"/>
</dbReference>
<dbReference type="InterPro" id="IPR004045">
    <property type="entry name" value="Glutathione_S-Trfase_N"/>
</dbReference>
<dbReference type="CDD" id="cd03191">
    <property type="entry name" value="GST_C_Zeta"/>
    <property type="match status" value="1"/>
</dbReference>
<dbReference type="AlphaFoldDB" id="A0A198UDF9"/>
<dbReference type="GO" id="GO:0006749">
    <property type="term" value="P:glutathione metabolic process"/>
    <property type="evidence" value="ECO:0007669"/>
    <property type="project" value="TreeGrafter"/>
</dbReference>
<comment type="caution">
    <text evidence="4">The sequence shown here is derived from an EMBL/GenBank/DDBJ whole genome shotgun (WGS) entry which is preliminary data.</text>
</comment>
<accession>A0A198UDF9</accession>
<keyword evidence="4" id="KW-0413">Isomerase</keyword>
<dbReference type="InterPro" id="IPR036282">
    <property type="entry name" value="Glutathione-S-Trfase_C_sf"/>
</dbReference>
<dbReference type="InterPro" id="IPR036249">
    <property type="entry name" value="Thioredoxin-like_sf"/>
</dbReference>
<dbReference type="Gene3D" id="3.40.30.10">
    <property type="entry name" value="Glutaredoxin"/>
    <property type="match status" value="1"/>
</dbReference>
<dbReference type="PROSITE" id="PS50405">
    <property type="entry name" value="GST_CTER"/>
    <property type="match status" value="1"/>
</dbReference>
<dbReference type="Pfam" id="PF13410">
    <property type="entry name" value="GST_C_2"/>
    <property type="match status" value="1"/>
</dbReference>
<keyword evidence="5" id="KW-1185">Reference proteome</keyword>
<dbReference type="Pfam" id="PF13409">
    <property type="entry name" value="GST_N_2"/>
    <property type="match status" value="1"/>
</dbReference>
<protein>
    <submittedName>
        <fullName evidence="4">Maleylacetoacetate isomerase Glutathione S-transferase, zeta</fullName>
        <ecNumber evidence="4">2.5.1.18</ecNumber>
        <ecNumber evidence="4">5.2.1.2</ecNumber>
    </submittedName>
</protein>
<feature type="domain" description="GST C-terminal" evidence="3">
    <location>
        <begin position="86"/>
        <end position="211"/>
    </location>
</feature>
<dbReference type="InterPro" id="IPR040079">
    <property type="entry name" value="Glutathione_S-Trfase"/>
</dbReference>
<dbReference type="GO" id="GO:0016034">
    <property type="term" value="F:maleylacetoacetate isomerase activity"/>
    <property type="evidence" value="ECO:0007669"/>
    <property type="project" value="UniProtKB-EC"/>
</dbReference>
<organism evidence="4 5">
    <name type="scientific">Moraxella catarrhalis</name>
    <name type="common">Branhamella catarrhalis</name>
    <dbReference type="NCBI Taxonomy" id="480"/>
    <lineage>
        <taxon>Bacteria</taxon>
        <taxon>Pseudomonadati</taxon>
        <taxon>Pseudomonadota</taxon>
        <taxon>Gammaproteobacteria</taxon>
        <taxon>Moraxellales</taxon>
        <taxon>Moraxellaceae</taxon>
        <taxon>Moraxella</taxon>
    </lineage>
</organism>
<evidence type="ECO:0000313" key="4">
    <source>
        <dbReference type="EMBL" id="OAU94451.1"/>
    </source>
</evidence>
<dbReference type="NCBIfam" id="TIGR01262">
    <property type="entry name" value="maiA"/>
    <property type="match status" value="1"/>
</dbReference>
<dbReference type="PROSITE" id="PS50404">
    <property type="entry name" value="GST_NTER"/>
    <property type="match status" value="1"/>
</dbReference>
<keyword evidence="4" id="KW-0808">Transferase</keyword>
<dbReference type="GO" id="GO:0004364">
    <property type="term" value="F:glutathione transferase activity"/>
    <property type="evidence" value="ECO:0007669"/>
    <property type="project" value="UniProtKB-EC"/>
</dbReference>
<dbReference type="EMBL" id="LXHC01000028">
    <property type="protein sequence ID" value="OAU94451.1"/>
    <property type="molecule type" value="Genomic_DNA"/>
</dbReference>
<dbReference type="PANTHER" id="PTHR42673">
    <property type="entry name" value="MALEYLACETOACETATE ISOMERASE"/>
    <property type="match status" value="1"/>
</dbReference>
<dbReference type="GO" id="GO:0006559">
    <property type="term" value="P:L-phenylalanine catabolic process"/>
    <property type="evidence" value="ECO:0007669"/>
    <property type="project" value="TreeGrafter"/>
</dbReference>
<dbReference type="InterPro" id="IPR010987">
    <property type="entry name" value="Glutathione-S-Trfase_C-like"/>
</dbReference>
<evidence type="ECO:0000313" key="5">
    <source>
        <dbReference type="Proteomes" id="UP000078228"/>
    </source>
</evidence>
<gene>
    <name evidence="4" type="ORF">AO384_1808</name>
</gene>